<sequence>MASEQQRKKDTPRAEVDEEKIKKVDRGYQEGNEEGERGDKKDGGAHFESIADKVAELEGKSESEKEKTTDSTMRANVGGNTEVEVKEASHVDDQQQLTESIQGKEGKETESKEHHEEAEGKLSEHEEKPKGFKEKYEVKEGEEEAREPEENPKGSYSVSKFELAEEGEKGTEKGRKEGGVHQREEIERPSREEISSYRQTAQENSMEAIRAAEERHKHHKRVTLTLPSHAIGAAAVGVDQLSSQAEENAERGAHISEKGGSIKDAAVEKTWQGYVAAKYTIADAGRTVVDYTKQTAEQAEEYDGEKAAEAKDKATSTAKSVAGFVEEKTVSGKDAAVENGKSAVGLAGKLAVDVKEKAVVAGWGAAHYTTGRPEW</sequence>
<comment type="caution">
    <text evidence="2">The sequence shown here is derived from an EMBL/GenBank/DDBJ whole genome shotgun (WGS) entry which is preliminary data.</text>
</comment>
<name>A0AAD3SI49_NEPGR</name>
<accession>A0AAD3SI49</accession>
<feature type="compositionally biased region" description="Basic and acidic residues" evidence="1">
    <location>
        <begin position="83"/>
        <end position="93"/>
    </location>
</feature>
<reference evidence="2" key="1">
    <citation type="submission" date="2023-05" db="EMBL/GenBank/DDBJ databases">
        <title>Nepenthes gracilis genome sequencing.</title>
        <authorList>
            <person name="Fukushima K."/>
        </authorList>
    </citation>
    <scope>NUCLEOTIDE SEQUENCE</scope>
    <source>
        <strain evidence="2">SING2019-196</strain>
    </source>
</reference>
<evidence type="ECO:0000256" key="1">
    <source>
        <dbReference type="SAM" id="MobiDB-lite"/>
    </source>
</evidence>
<protein>
    <recommendedName>
        <fullName evidence="4">Seed biotin-containing protein SBP65</fullName>
    </recommendedName>
</protein>
<feature type="compositionally biased region" description="Basic and acidic residues" evidence="1">
    <location>
        <begin position="1"/>
        <end position="69"/>
    </location>
</feature>
<dbReference type="AlphaFoldDB" id="A0AAD3SI49"/>
<gene>
    <name evidence="2" type="ORF">Nepgr_012928</name>
</gene>
<keyword evidence="3" id="KW-1185">Reference proteome</keyword>
<dbReference type="GO" id="GO:0005829">
    <property type="term" value="C:cytosol"/>
    <property type="evidence" value="ECO:0007669"/>
    <property type="project" value="TreeGrafter"/>
</dbReference>
<feature type="region of interest" description="Disordered" evidence="1">
    <location>
        <begin position="1"/>
        <end position="206"/>
    </location>
</feature>
<dbReference type="GO" id="GO:0009631">
    <property type="term" value="P:cold acclimation"/>
    <property type="evidence" value="ECO:0007669"/>
    <property type="project" value="TreeGrafter"/>
</dbReference>
<evidence type="ECO:0008006" key="4">
    <source>
        <dbReference type="Google" id="ProtNLM"/>
    </source>
</evidence>
<feature type="compositionally biased region" description="Basic and acidic residues" evidence="1">
    <location>
        <begin position="162"/>
        <end position="195"/>
    </location>
</feature>
<proteinExistence type="predicted"/>
<evidence type="ECO:0000313" key="2">
    <source>
        <dbReference type="EMBL" id="GMH11087.1"/>
    </source>
</evidence>
<dbReference type="EMBL" id="BSYO01000010">
    <property type="protein sequence ID" value="GMH11087.1"/>
    <property type="molecule type" value="Genomic_DNA"/>
</dbReference>
<dbReference type="PANTHER" id="PTHR47877:SF3">
    <property type="entry name" value="LATE EMBRYOGENESIS ABUNDANT DOMAIN-CONTAINING PROTEIN _ LEA DOMAIN-CONTAINING PROTEIN"/>
    <property type="match status" value="1"/>
</dbReference>
<dbReference type="Proteomes" id="UP001279734">
    <property type="component" value="Unassembled WGS sequence"/>
</dbReference>
<feature type="compositionally biased region" description="Basic and acidic residues" evidence="1">
    <location>
        <begin position="102"/>
        <end position="139"/>
    </location>
</feature>
<organism evidence="2 3">
    <name type="scientific">Nepenthes gracilis</name>
    <name type="common">Slender pitcher plant</name>
    <dbReference type="NCBI Taxonomy" id="150966"/>
    <lineage>
        <taxon>Eukaryota</taxon>
        <taxon>Viridiplantae</taxon>
        <taxon>Streptophyta</taxon>
        <taxon>Embryophyta</taxon>
        <taxon>Tracheophyta</taxon>
        <taxon>Spermatophyta</taxon>
        <taxon>Magnoliopsida</taxon>
        <taxon>eudicotyledons</taxon>
        <taxon>Gunneridae</taxon>
        <taxon>Pentapetalae</taxon>
        <taxon>Caryophyllales</taxon>
        <taxon>Nepenthaceae</taxon>
        <taxon>Nepenthes</taxon>
    </lineage>
</organism>
<evidence type="ECO:0000313" key="3">
    <source>
        <dbReference type="Proteomes" id="UP001279734"/>
    </source>
</evidence>
<dbReference type="PANTHER" id="PTHR47877">
    <property type="entry name" value="LATE EMBRYOGENESIS ABUNDANT DOMAIN-CONTAINING PROTEIN / LEA DOMAIN-CONTAINING PROTEIN"/>
    <property type="match status" value="1"/>
</dbReference>